<keyword evidence="2" id="KW-1185">Reference proteome</keyword>
<gene>
    <name evidence="1" type="ORF">H6H03_22055</name>
</gene>
<name>A0ABR8KCT5_9NOSO</name>
<accession>A0ABR8KCT5</accession>
<organism evidence="1 2">
    <name type="scientific">Nostoc paludosum FACHB-159</name>
    <dbReference type="NCBI Taxonomy" id="2692908"/>
    <lineage>
        <taxon>Bacteria</taxon>
        <taxon>Bacillati</taxon>
        <taxon>Cyanobacteriota</taxon>
        <taxon>Cyanophyceae</taxon>
        <taxon>Nostocales</taxon>
        <taxon>Nostocaceae</taxon>
        <taxon>Nostoc</taxon>
    </lineage>
</organism>
<dbReference type="Proteomes" id="UP000637383">
    <property type="component" value="Unassembled WGS sequence"/>
</dbReference>
<dbReference type="EMBL" id="JACJTU010000022">
    <property type="protein sequence ID" value="MBD2736539.1"/>
    <property type="molecule type" value="Genomic_DNA"/>
</dbReference>
<evidence type="ECO:0000313" key="1">
    <source>
        <dbReference type="EMBL" id="MBD2736539.1"/>
    </source>
</evidence>
<protein>
    <submittedName>
        <fullName evidence="1">Uncharacterized protein</fullName>
    </submittedName>
</protein>
<proteinExistence type="predicted"/>
<comment type="caution">
    <text evidence="1">The sequence shown here is derived from an EMBL/GenBank/DDBJ whole genome shotgun (WGS) entry which is preliminary data.</text>
</comment>
<reference evidence="1 2" key="1">
    <citation type="journal article" date="2020" name="ISME J.">
        <title>Comparative genomics reveals insights into cyanobacterial evolution and habitat adaptation.</title>
        <authorList>
            <person name="Chen M.Y."/>
            <person name="Teng W.K."/>
            <person name="Zhao L."/>
            <person name="Hu C.X."/>
            <person name="Zhou Y.K."/>
            <person name="Han B.P."/>
            <person name="Song L.R."/>
            <person name="Shu W.S."/>
        </authorList>
    </citation>
    <scope>NUCLEOTIDE SEQUENCE [LARGE SCALE GENOMIC DNA]</scope>
    <source>
        <strain evidence="1 2">FACHB-159</strain>
    </source>
</reference>
<sequence length="88" mass="10464">MNKNFSFRYKAQFKRRYWYEMHSTRYKASLLQSHVLKRAFLLLPASYLLMPNIKNEWIIVAFTPHIHSQITGLESFKTATKSLKLGKV</sequence>
<evidence type="ECO:0000313" key="2">
    <source>
        <dbReference type="Proteomes" id="UP000637383"/>
    </source>
</evidence>